<keyword evidence="3 5" id="KW-1133">Transmembrane helix</keyword>
<evidence type="ECO:0000256" key="5">
    <source>
        <dbReference type="SAM" id="Phobius"/>
    </source>
</evidence>
<name>A0ABM0K317_APLCA</name>
<feature type="transmembrane region" description="Helical" evidence="5">
    <location>
        <begin position="34"/>
        <end position="56"/>
    </location>
</feature>
<protein>
    <submittedName>
        <fullName evidence="8">Uncharacterized protein LOC101845801</fullName>
    </submittedName>
</protein>
<dbReference type="Pfam" id="PF10324">
    <property type="entry name" value="7TM_GPCR_Srw"/>
    <property type="match status" value="1"/>
</dbReference>
<feature type="transmembrane region" description="Helical" evidence="5">
    <location>
        <begin position="300"/>
        <end position="322"/>
    </location>
</feature>
<dbReference type="SMART" id="SM01381">
    <property type="entry name" value="7TM_GPCR_Srsx"/>
    <property type="match status" value="1"/>
</dbReference>
<dbReference type="InterPro" id="IPR000276">
    <property type="entry name" value="GPCR_Rhodpsn"/>
</dbReference>
<comment type="subcellular location">
    <subcellularLocation>
        <location evidence="1">Membrane</location>
    </subcellularLocation>
</comment>
<keyword evidence="2 5" id="KW-0812">Transmembrane</keyword>
<reference evidence="8" key="1">
    <citation type="submission" date="2025-08" db="UniProtKB">
        <authorList>
            <consortium name="RefSeq"/>
        </authorList>
    </citation>
    <scope>IDENTIFICATION</scope>
</reference>
<dbReference type="PANTHER" id="PTHR46641">
    <property type="entry name" value="FMRFAMIDE RECEPTOR-RELATED"/>
    <property type="match status" value="1"/>
</dbReference>
<feature type="domain" description="G-protein coupled receptors family 1 profile" evidence="6">
    <location>
        <begin position="47"/>
        <end position="321"/>
    </location>
</feature>
<evidence type="ECO:0000313" key="7">
    <source>
        <dbReference type="Proteomes" id="UP000694888"/>
    </source>
</evidence>
<dbReference type="RefSeq" id="XP_005107598.1">
    <property type="nucleotide sequence ID" value="XM_005107541.1"/>
</dbReference>
<dbReference type="Gene3D" id="1.20.1070.10">
    <property type="entry name" value="Rhodopsin 7-helix transmembrane proteins"/>
    <property type="match status" value="1"/>
</dbReference>
<accession>A0ABM0K317</accession>
<keyword evidence="7" id="KW-1185">Reference proteome</keyword>
<evidence type="ECO:0000256" key="3">
    <source>
        <dbReference type="ARBA" id="ARBA00022989"/>
    </source>
</evidence>
<feature type="transmembrane region" description="Helical" evidence="5">
    <location>
        <begin position="204"/>
        <end position="229"/>
    </location>
</feature>
<organism evidence="7 8">
    <name type="scientific">Aplysia californica</name>
    <name type="common">California sea hare</name>
    <dbReference type="NCBI Taxonomy" id="6500"/>
    <lineage>
        <taxon>Eukaryota</taxon>
        <taxon>Metazoa</taxon>
        <taxon>Spiralia</taxon>
        <taxon>Lophotrochozoa</taxon>
        <taxon>Mollusca</taxon>
        <taxon>Gastropoda</taxon>
        <taxon>Heterobranchia</taxon>
        <taxon>Euthyneura</taxon>
        <taxon>Tectipleura</taxon>
        <taxon>Aplysiida</taxon>
        <taxon>Aplysioidea</taxon>
        <taxon>Aplysiidae</taxon>
        <taxon>Aplysia</taxon>
    </lineage>
</organism>
<dbReference type="SUPFAM" id="SSF81321">
    <property type="entry name" value="Family A G protein-coupled receptor-like"/>
    <property type="match status" value="1"/>
</dbReference>
<evidence type="ECO:0000256" key="1">
    <source>
        <dbReference type="ARBA" id="ARBA00004370"/>
    </source>
</evidence>
<proteinExistence type="predicted"/>
<evidence type="ECO:0000313" key="8">
    <source>
        <dbReference type="RefSeq" id="XP_005107598.1"/>
    </source>
</evidence>
<dbReference type="PANTHER" id="PTHR46641:SF2">
    <property type="entry name" value="FMRFAMIDE RECEPTOR"/>
    <property type="match status" value="1"/>
</dbReference>
<dbReference type="GeneID" id="101845801"/>
<dbReference type="InterPro" id="IPR052954">
    <property type="entry name" value="GPCR-Ligand_Int"/>
</dbReference>
<evidence type="ECO:0000256" key="2">
    <source>
        <dbReference type="ARBA" id="ARBA00022692"/>
    </source>
</evidence>
<feature type="transmembrane region" description="Helical" evidence="5">
    <location>
        <begin position="68"/>
        <end position="92"/>
    </location>
</feature>
<keyword evidence="4 5" id="KW-0472">Membrane</keyword>
<dbReference type="PROSITE" id="PS50262">
    <property type="entry name" value="G_PROTEIN_RECEP_F1_2"/>
    <property type="match status" value="1"/>
</dbReference>
<evidence type="ECO:0000259" key="6">
    <source>
        <dbReference type="PROSITE" id="PS50262"/>
    </source>
</evidence>
<sequence>MADMEIRNMTSDPHGMTSLMSLATLYTIETLNNVVLGGLVSIFGVISNLVNLSIFWRQGFRESINVGLAALAVSDLGTVICGAILSVCFNPLIPYSEMGVNYRDVQFLVGGHPRFCFARITGLITVYITLERCLCVAVPLHVKRILTPRRTFAVVVLIFTLLFLIEVPIYMAHKLDWKFSYALNRSEISLVSRSNAAELENLSFGLSVCVQLSSFGLLLILTSTLVLLLKKRSEWRLQTTSTGASDKNNISRRERGAIRLTLMVSTILIGFLFPGMALVVTTSFLEPEFNFGRRYQNMYFSAWTIVSLGELSNSSVNIFVYYKMNSRYRETFRGMFCRKSSRK</sequence>
<evidence type="ECO:0000256" key="4">
    <source>
        <dbReference type="ARBA" id="ARBA00023136"/>
    </source>
</evidence>
<dbReference type="Proteomes" id="UP000694888">
    <property type="component" value="Unplaced"/>
</dbReference>
<feature type="transmembrane region" description="Helical" evidence="5">
    <location>
        <begin position="257"/>
        <end position="280"/>
    </location>
</feature>
<dbReference type="InterPro" id="IPR019427">
    <property type="entry name" value="7TM_GPCR_serpentine_rcpt_Srw"/>
</dbReference>
<gene>
    <name evidence="8" type="primary">LOC101845801</name>
</gene>
<dbReference type="InterPro" id="IPR017452">
    <property type="entry name" value="GPCR_Rhodpsn_7TM"/>
</dbReference>
<feature type="transmembrane region" description="Helical" evidence="5">
    <location>
        <begin position="151"/>
        <end position="171"/>
    </location>
</feature>